<gene>
    <name evidence="1" type="ORF">OIU77_017713</name>
</gene>
<name>A0ABQ8ZPR3_9ROSI</name>
<reference evidence="1" key="2">
    <citation type="journal article" date="2023" name="Int. J. Mol. Sci.">
        <title>De Novo Assembly and Annotation of 11 Diverse Shrub Willow (Salix) Genomes Reveals Novel Gene Organization in Sex-Linked Regions.</title>
        <authorList>
            <person name="Hyden B."/>
            <person name="Feng K."/>
            <person name="Yates T.B."/>
            <person name="Jawdy S."/>
            <person name="Cereghino C."/>
            <person name="Smart L.B."/>
            <person name="Muchero W."/>
        </authorList>
    </citation>
    <scope>NUCLEOTIDE SEQUENCE</scope>
    <source>
        <tissue evidence="1">Shoot tip</tissue>
    </source>
</reference>
<proteinExistence type="predicted"/>
<dbReference type="Proteomes" id="UP001141253">
    <property type="component" value="Chromosome 16"/>
</dbReference>
<evidence type="ECO:0000313" key="2">
    <source>
        <dbReference type="Proteomes" id="UP001141253"/>
    </source>
</evidence>
<accession>A0ABQ8ZPR3</accession>
<comment type="caution">
    <text evidence="1">The sequence shown here is derived from an EMBL/GenBank/DDBJ whole genome shotgun (WGS) entry which is preliminary data.</text>
</comment>
<keyword evidence="2" id="KW-1185">Reference proteome</keyword>
<reference evidence="1" key="1">
    <citation type="submission" date="2022-10" db="EMBL/GenBank/DDBJ databases">
        <authorList>
            <person name="Hyden B.L."/>
            <person name="Feng K."/>
            <person name="Yates T."/>
            <person name="Jawdy S."/>
            <person name="Smart L.B."/>
            <person name="Muchero W."/>
        </authorList>
    </citation>
    <scope>NUCLEOTIDE SEQUENCE</scope>
    <source>
        <tissue evidence="1">Shoot tip</tissue>
    </source>
</reference>
<evidence type="ECO:0000313" key="1">
    <source>
        <dbReference type="EMBL" id="KAJ6303886.1"/>
    </source>
</evidence>
<dbReference type="EMBL" id="JAPFFI010000027">
    <property type="protein sequence ID" value="KAJ6303886.1"/>
    <property type="molecule type" value="Genomic_DNA"/>
</dbReference>
<organism evidence="1 2">
    <name type="scientific">Salix suchowensis</name>
    <dbReference type="NCBI Taxonomy" id="1278906"/>
    <lineage>
        <taxon>Eukaryota</taxon>
        <taxon>Viridiplantae</taxon>
        <taxon>Streptophyta</taxon>
        <taxon>Embryophyta</taxon>
        <taxon>Tracheophyta</taxon>
        <taxon>Spermatophyta</taxon>
        <taxon>Magnoliopsida</taxon>
        <taxon>eudicotyledons</taxon>
        <taxon>Gunneridae</taxon>
        <taxon>Pentapetalae</taxon>
        <taxon>rosids</taxon>
        <taxon>fabids</taxon>
        <taxon>Malpighiales</taxon>
        <taxon>Salicaceae</taxon>
        <taxon>Saliceae</taxon>
        <taxon>Salix</taxon>
    </lineage>
</organism>
<protein>
    <submittedName>
        <fullName evidence="1">Uncharacterized protein</fullName>
    </submittedName>
</protein>
<sequence>MLRRDTCQGYTQGPVTNNEEAAHLILPTLSSGFSNKLYGYLARHRN</sequence>